<feature type="binding site" evidence="10">
    <location>
        <begin position="247"/>
        <end position="248"/>
    </location>
    <ligand>
        <name>NADP(+)</name>
        <dbReference type="ChEBI" id="CHEBI:58349"/>
    </ligand>
</feature>
<evidence type="ECO:0000256" key="5">
    <source>
        <dbReference type="ARBA" id="ARBA00022827"/>
    </source>
</evidence>
<comment type="catalytic activity">
    <reaction evidence="8">
        <text>2 reduced [adrenodoxin] + NADP(+) + H(+) = 2 oxidized [adrenodoxin] + NADPH</text>
        <dbReference type="Rhea" id="RHEA:42312"/>
        <dbReference type="Rhea" id="RHEA-COMP:9998"/>
        <dbReference type="Rhea" id="RHEA-COMP:9999"/>
        <dbReference type="ChEBI" id="CHEBI:15378"/>
        <dbReference type="ChEBI" id="CHEBI:33737"/>
        <dbReference type="ChEBI" id="CHEBI:33738"/>
        <dbReference type="ChEBI" id="CHEBI:57783"/>
        <dbReference type="ChEBI" id="CHEBI:58349"/>
        <dbReference type="EC" id="1.18.1.6"/>
    </reaction>
</comment>
<dbReference type="Gene3D" id="3.40.50.720">
    <property type="entry name" value="NAD(P)-binding Rossmann-like Domain"/>
    <property type="match status" value="1"/>
</dbReference>
<dbReference type="Proteomes" id="UP000789342">
    <property type="component" value="Unassembled WGS sequence"/>
</dbReference>
<dbReference type="PANTHER" id="PTHR48467">
    <property type="entry name" value="GLUTAMATE SYNTHASE 1 [NADH], CHLOROPLASTIC-LIKE"/>
    <property type="match status" value="1"/>
</dbReference>
<dbReference type="GO" id="GO:0016491">
    <property type="term" value="F:oxidoreductase activity"/>
    <property type="evidence" value="ECO:0007669"/>
    <property type="project" value="UniProtKB-KW"/>
</dbReference>
<reference evidence="11" key="1">
    <citation type="submission" date="2021-06" db="EMBL/GenBank/DDBJ databases">
        <authorList>
            <person name="Kallberg Y."/>
            <person name="Tangrot J."/>
            <person name="Rosling A."/>
        </authorList>
    </citation>
    <scope>NUCLEOTIDE SEQUENCE</scope>
    <source>
        <strain evidence="11">CL551</strain>
    </source>
</reference>
<dbReference type="InterPro" id="IPR036188">
    <property type="entry name" value="FAD/NAD-bd_sf"/>
</dbReference>
<feature type="binding site" evidence="9">
    <location>
        <position position="64"/>
    </location>
    <ligand>
        <name>FAD</name>
        <dbReference type="ChEBI" id="CHEBI:57692"/>
    </ligand>
</feature>
<keyword evidence="5 9" id="KW-0274">FAD</keyword>
<feature type="binding site" evidence="10">
    <location>
        <begin position="203"/>
        <end position="206"/>
    </location>
    <ligand>
        <name>NADP(+)</name>
        <dbReference type="ChEBI" id="CHEBI:58349"/>
    </ligand>
</feature>
<dbReference type="EMBL" id="CAJVPV010011004">
    <property type="protein sequence ID" value="CAG8656863.1"/>
    <property type="molecule type" value="Genomic_DNA"/>
</dbReference>
<evidence type="ECO:0000256" key="4">
    <source>
        <dbReference type="ARBA" id="ARBA00022630"/>
    </source>
</evidence>
<protein>
    <recommendedName>
        <fullName evidence="3">adrenodoxin-NADP(+) reductase</fullName>
        <ecNumber evidence="3">1.18.1.6</ecNumber>
    </recommendedName>
</protein>
<keyword evidence="4" id="KW-0285">Flavoprotein</keyword>
<dbReference type="AlphaFoldDB" id="A0A9N9DY23"/>
<comment type="similarity">
    <text evidence="2">Belongs to the ferredoxin--NADP reductase type 1 family.</text>
</comment>
<feature type="binding site" evidence="9">
    <location>
        <position position="85"/>
    </location>
    <ligand>
        <name>FAD</name>
        <dbReference type="ChEBI" id="CHEBI:57692"/>
    </ligand>
</feature>
<evidence type="ECO:0000256" key="7">
    <source>
        <dbReference type="ARBA" id="ARBA00023002"/>
    </source>
</evidence>
<name>A0A9N9DY23_9GLOM</name>
<organism evidence="11 12">
    <name type="scientific">Acaulospora morrowiae</name>
    <dbReference type="NCBI Taxonomy" id="94023"/>
    <lineage>
        <taxon>Eukaryota</taxon>
        <taxon>Fungi</taxon>
        <taxon>Fungi incertae sedis</taxon>
        <taxon>Mucoromycota</taxon>
        <taxon>Glomeromycotina</taxon>
        <taxon>Glomeromycetes</taxon>
        <taxon>Diversisporales</taxon>
        <taxon>Acaulosporaceae</taxon>
        <taxon>Acaulospora</taxon>
    </lineage>
</organism>
<dbReference type="SUPFAM" id="SSF51971">
    <property type="entry name" value="Nucleotide-binding domain"/>
    <property type="match status" value="1"/>
</dbReference>
<dbReference type="OrthoDB" id="333024at2759"/>
<dbReference type="PIRSF" id="PIRSF000362">
    <property type="entry name" value="FNR"/>
    <property type="match status" value="1"/>
</dbReference>
<gene>
    <name evidence="11" type="ORF">AMORRO_LOCUS10226</name>
</gene>
<evidence type="ECO:0000256" key="1">
    <source>
        <dbReference type="ARBA" id="ARBA00001974"/>
    </source>
</evidence>
<evidence type="ECO:0000313" key="11">
    <source>
        <dbReference type="EMBL" id="CAG8656863.1"/>
    </source>
</evidence>
<feature type="non-terminal residue" evidence="11">
    <location>
        <position position="432"/>
    </location>
</feature>
<evidence type="ECO:0000256" key="2">
    <source>
        <dbReference type="ARBA" id="ARBA00008312"/>
    </source>
</evidence>
<dbReference type="InterPro" id="IPR021163">
    <property type="entry name" value="Ferredox_Rdtase_adrenod"/>
</dbReference>
<keyword evidence="6 10" id="KW-0521">NADP</keyword>
<keyword evidence="7" id="KW-0560">Oxidoreductase</keyword>
<dbReference type="PANTHER" id="PTHR48467:SF1">
    <property type="entry name" value="GLUTAMATE SYNTHASE 1 [NADH], CHLOROPLASTIC-LIKE"/>
    <property type="match status" value="1"/>
</dbReference>
<dbReference type="Gene3D" id="3.50.50.60">
    <property type="entry name" value="FAD/NAD(P)-binding domain"/>
    <property type="match status" value="1"/>
</dbReference>
<evidence type="ECO:0000256" key="9">
    <source>
        <dbReference type="PIRSR" id="PIRSR000362-1"/>
    </source>
</evidence>
<proteinExistence type="inferred from homology"/>
<accession>A0A9N9DY23</accession>
<dbReference type="PRINTS" id="PR00419">
    <property type="entry name" value="ADXRDTASE"/>
</dbReference>
<sequence>MPAFNNEKKKLQFLRAMLGTCPLFRAENVKNLLKKQLLSISSSCNKARYSSAPFRLAVIGSGPAGFYTAYHMLKEYPPTLVDMYEALPVPFGLVRYGVAPDHPEVKNVQHRFDEVARDPRYAFIGNVQYGKELKVEDLRAHYDAVVFSYGASQDKPLGIQNENDPIENVFFARAFVGWYNGLPQYRDLQPDLTRTDTAIVIGHGNVALDVSRILLTDTEKLSKTDITEYALEVLRKSQIRNVILVGRRGPLQISFTAKELREMMRIPNTRFHTDFDLLKEEISENSEYVSNNRPLKRLMQILESGISNTIGEKSWTLKFLRSPTEFIVRDDDVNSLRPRNIYAVKFNVNKLEGPPEKRVAVSTGVTEEIEGGLVIKSLGYISVPLDGVPFDEKKGTVPNDRGKVLDLDGNEVPGLYVSGWLKSGARGVIATT</sequence>
<feature type="binding site" evidence="9">
    <location>
        <position position="93"/>
    </location>
    <ligand>
        <name>FAD</name>
        <dbReference type="ChEBI" id="CHEBI:57692"/>
    </ligand>
</feature>
<comment type="caution">
    <text evidence="11">The sequence shown here is derived from an EMBL/GenBank/DDBJ whole genome shotgun (WGS) entry which is preliminary data.</text>
</comment>
<feature type="binding site" evidence="10">
    <location>
        <position position="259"/>
    </location>
    <ligand>
        <name>NADP(+)</name>
        <dbReference type="ChEBI" id="CHEBI:58349"/>
    </ligand>
</feature>
<evidence type="ECO:0000256" key="3">
    <source>
        <dbReference type="ARBA" id="ARBA00013219"/>
    </source>
</evidence>
<evidence type="ECO:0000313" key="12">
    <source>
        <dbReference type="Proteomes" id="UP000789342"/>
    </source>
</evidence>
<keyword evidence="12" id="KW-1185">Reference proteome</keyword>
<comment type="cofactor">
    <cofactor evidence="1 9">
        <name>FAD</name>
        <dbReference type="ChEBI" id="CHEBI:57692"/>
    </cofactor>
</comment>
<evidence type="ECO:0000256" key="10">
    <source>
        <dbReference type="PIRSR" id="PIRSR000362-2"/>
    </source>
</evidence>
<evidence type="ECO:0000256" key="8">
    <source>
        <dbReference type="ARBA" id="ARBA00048933"/>
    </source>
</evidence>
<dbReference type="InterPro" id="IPR055275">
    <property type="entry name" value="Ferredox_Rdtase"/>
</dbReference>
<dbReference type="EC" id="1.18.1.6" evidence="3"/>
<evidence type="ECO:0000256" key="6">
    <source>
        <dbReference type="ARBA" id="ARBA00022857"/>
    </source>
</evidence>